<dbReference type="PROSITE" id="PS51007">
    <property type="entry name" value="CYTC"/>
    <property type="match status" value="1"/>
</dbReference>
<dbReference type="InterPro" id="IPR036909">
    <property type="entry name" value="Cyt_c-like_dom_sf"/>
</dbReference>
<dbReference type="PANTHER" id="PTHR11961">
    <property type="entry name" value="CYTOCHROME C"/>
    <property type="match status" value="1"/>
</dbReference>
<gene>
    <name evidence="8" type="ORF">ACFPOC_14050</name>
</gene>
<dbReference type="Proteomes" id="UP001596056">
    <property type="component" value="Unassembled WGS sequence"/>
</dbReference>
<evidence type="ECO:0000313" key="8">
    <source>
        <dbReference type="EMBL" id="MFC5567531.1"/>
    </source>
</evidence>
<evidence type="ECO:0000256" key="1">
    <source>
        <dbReference type="ARBA" id="ARBA00022448"/>
    </source>
</evidence>
<evidence type="ECO:0000256" key="6">
    <source>
        <dbReference type="PROSITE-ProRule" id="PRU00433"/>
    </source>
</evidence>
<evidence type="ECO:0000256" key="2">
    <source>
        <dbReference type="ARBA" id="ARBA00022617"/>
    </source>
</evidence>
<dbReference type="EMBL" id="JBHSNA010000015">
    <property type="protein sequence ID" value="MFC5567531.1"/>
    <property type="molecule type" value="Genomic_DNA"/>
</dbReference>
<keyword evidence="2 6" id="KW-0349">Heme</keyword>
<keyword evidence="4" id="KW-0249">Electron transport</keyword>
<evidence type="ECO:0000259" key="7">
    <source>
        <dbReference type="PROSITE" id="PS51007"/>
    </source>
</evidence>
<reference evidence="9" key="1">
    <citation type="journal article" date="2019" name="Int. J. Syst. Evol. Microbiol.">
        <title>The Global Catalogue of Microorganisms (GCM) 10K type strain sequencing project: providing services to taxonomists for standard genome sequencing and annotation.</title>
        <authorList>
            <consortium name="The Broad Institute Genomics Platform"/>
            <consortium name="The Broad Institute Genome Sequencing Center for Infectious Disease"/>
            <person name="Wu L."/>
            <person name="Ma J."/>
        </authorList>
    </citation>
    <scope>NUCLEOTIDE SEQUENCE [LARGE SCALE GENOMIC DNA]</scope>
    <source>
        <strain evidence="9">KACC 11588</strain>
    </source>
</reference>
<keyword evidence="5 6" id="KW-0408">Iron</keyword>
<comment type="caution">
    <text evidence="8">The sequence shown here is derived from an EMBL/GenBank/DDBJ whole genome shotgun (WGS) entry which is preliminary data.</text>
</comment>
<accession>A0ABW0SF81</accession>
<dbReference type="InterPro" id="IPR009056">
    <property type="entry name" value="Cyt_c-like_dom"/>
</dbReference>
<dbReference type="PRINTS" id="PR00604">
    <property type="entry name" value="CYTCHRMECIAB"/>
</dbReference>
<evidence type="ECO:0000256" key="4">
    <source>
        <dbReference type="ARBA" id="ARBA00022982"/>
    </source>
</evidence>
<dbReference type="InterPro" id="IPR002327">
    <property type="entry name" value="Cyt_c_1A/1B"/>
</dbReference>
<evidence type="ECO:0000256" key="5">
    <source>
        <dbReference type="ARBA" id="ARBA00023004"/>
    </source>
</evidence>
<keyword evidence="1" id="KW-0813">Transport</keyword>
<proteinExistence type="predicted"/>
<feature type="domain" description="Cytochrome c" evidence="7">
    <location>
        <begin position="81"/>
        <end position="180"/>
    </location>
</feature>
<protein>
    <submittedName>
        <fullName evidence="8">C-type cytochrome</fullName>
    </submittedName>
</protein>
<keyword evidence="3 6" id="KW-0479">Metal-binding</keyword>
<evidence type="ECO:0000313" key="9">
    <source>
        <dbReference type="Proteomes" id="UP001596056"/>
    </source>
</evidence>
<sequence length="182" mass="19157">MFDTMTLTKIVGGFCGTLLVFLLGGWAAEAIYGGGEEVHAEGEEVQQAYVIPVEGAEGEEAAPEVTPEQLTAEFQTAFAAADAAAGEGEFRPCSACHSLAQGENRTGPTLAGVVDRPVDAIEGFDYSGALEQVADVWSPENLNLFLLAPRDYAPGTKMNFNGIRDVQDRANLIAYLATNPGG</sequence>
<dbReference type="SUPFAM" id="SSF46626">
    <property type="entry name" value="Cytochrome c"/>
    <property type="match status" value="1"/>
</dbReference>
<organism evidence="8 9">
    <name type="scientific">Rubellimicrobium aerolatum</name>
    <dbReference type="NCBI Taxonomy" id="490979"/>
    <lineage>
        <taxon>Bacteria</taxon>
        <taxon>Pseudomonadati</taxon>
        <taxon>Pseudomonadota</taxon>
        <taxon>Alphaproteobacteria</taxon>
        <taxon>Rhodobacterales</taxon>
        <taxon>Roseobacteraceae</taxon>
        <taxon>Rubellimicrobium</taxon>
    </lineage>
</organism>
<keyword evidence="9" id="KW-1185">Reference proteome</keyword>
<dbReference type="Gene3D" id="1.10.760.10">
    <property type="entry name" value="Cytochrome c-like domain"/>
    <property type="match status" value="1"/>
</dbReference>
<evidence type="ECO:0000256" key="3">
    <source>
        <dbReference type="ARBA" id="ARBA00022723"/>
    </source>
</evidence>
<dbReference type="RefSeq" id="WP_209841132.1">
    <property type="nucleotide sequence ID" value="NZ_JAGGJP010000009.1"/>
</dbReference>
<name>A0ABW0SF81_9RHOB</name>